<keyword evidence="2" id="KW-0472">Membrane</keyword>
<organism evidence="3 4">
    <name type="scientific">Polynucleobacter asymbioticus (strain DSM 18221 / CIP 109841 / QLW-P1DMWA-1)</name>
    <name type="common">Polynucleobacter necessarius subsp. asymbioticus</name>
    <dbReference type="NCBI Taxonomy" id="312153"/>
    <lineage>
        <taxon>Bacteria</taxon>
        <taxon>Pseudomonadati</taxon>
        <taxon>Pseudomonadota</taxon>
        <taxon>Betaproteobacteria</taxon>
        <taxon>Burkholderiales</taxon>
        <taxon>Burkholderiaceae</taxon>
        <taxon>Polynucleobacter</taxon>
    </lineage>
</organism>
<dbReference type="KEGG" id="pnu:Pnuc_1083"/>
<dbReference type="PIRSF" id="PIRSF017082">
    <property type="entry name" value="YflP"/>
    <property type="match status" value="1"/>
</dbReference>
<dbReference type="Pfam" id="PF03401">
    <property type="entry name" value="TctC"/>
    <property type="match status" value="1"/>
</dbReference>
<sequence length="337" mass="35993">MFQRACCSRRHHLFLVSVMVFISTLLLSFNSIAQSKVWPDKPVKLIVGFPPGGGSDAVARVIAINLSQMWGQQVIVDNRGGAAGTIAADLVAKSAPDGYTLGLAHVNAMSIIPALGQKMSYNAATDFTPIVLLGITPNILIANVDAPAKNVKDLVAYMKQNPGKVTFGSAGNGSTQHLAFELFMHMAGTQALHIPYKGSGPVLVDLMAGHITYAFETMAAATPHIQSGKVIPLAQTRTKRSPAYPNLPTMDQLGFVGFEATAWYGLMGPANLDPKIVQKINTDVNTILRKPEVQAKMADVGAEDGGGTPAAFSKFIVKDRNQWAKLVKDAKLQVDLN</sequence>
<evidence type="ECO:0000256" key="1">
    <source>
        <dbReference type="ARBA" id="ARBA00006987"/>
    </source>
</evidence>
<protein>
    <submittedName>
        <fullName evidence="3">Uncharacterized protein UPF0065</fullName>
    </submittedName>
</protein>
<evidence type="ECO:0000313" key="4">
    <source>
        <dbReference type="Proteomes" id="UP000000231"/>
    </source>
</evidence>
<evidence type="ECO:0000256" key="2">
    <source>
        <dbReference type="SAM" id="Phobius"/>
    </source>
</evidence>
<dbReference type="CDD" id="cd13578">
    <property type="entry name" value="PBP2_Bug27"/>
    <property type="match status" value="1"/>
</dbReference>
<keyword evidence="2" id="KW-0812">Transmembrane</keyword>
<gene>
    <name evidence="3" type="ordered locus">Pnuc_1083</name>
</gene>
<dbReference type="InterPro" id="IPR005064">
    <property type="entry name" value="BUG"/>
</dbReference>
<dbReference type="Proteomes" id="UP000000231">
    <property type="component" value="Chromosome"/>
</dbReference>
<dbReference type="EMBL" id="CP000655">
    <property type="protein sequence ID" value="ABP34299.1"/>
    <property type="molecule type" value="Genomic_DNA"/>
</dbReference>
<feature type="transmembrane region" description="Helical" evidence="2">
    <location>
        <begin position="12"/>
        <end position="33"/>
    </location>
</feature>
<dbReference type="PANTHER" id="PTHR42928:SF5">
    <property type="entry name" value="BLR1237 PROTEIN"/>
    <property type="match status" value="1"/>
</dbReference>
<dbReference type="PANTHER" id="PTHR42928">
    <property type="entry name" value="TRICARBOXYLATE-BINDING PROTEIN"/>
    <property type="match status" value="1"/>
</dbReference>
<dbReference type="InterPro" id="IPR042100">
    <property type="entry name" value="Bug_dom1"/>
</dbReference>
<reference evidence="3 4" key="1">
    <citation type="journal article" date="2012" name="Stand. Genomic Sci.">
        <title>Complete genome sequence of Polynucleobacter necessarius subsp. asymbioticus type strain (QLW-P1DMWA-1(T)).</title>
        <authorList>
            <person name="Meincke L."/>
            <person name="Copeland A."/>
            <person name="Lapidus A."/>
            <person name="Lucas S."/>
            <person name="Berry K.W."/>
            <person name="Del Rio T.G."/>
            <person name="Hammon N."/>
            <person name="Dalin E."/>
            <person name="Tice H."/>
            <person name="Pitluck S."/>
            <person name="Richardson P."/>
            <person name="Bruce D."/>
            <person name="Goodwin L."/>
            <person name="Han C."/>
            <person name="Tapia R."/>
            <person name="Detter J.C."/>
            <person name="Schmutz J."/>
            <person name="Brettin T."/>
            <person name="Larimer F."/>
            <person name="Land M."/>
            <person name="Hauser L."/>
            <person name="Kyrpides N.C."/>
            <person name="Ivanova N."/>
            <person name="Goker M."/>
            <person name="Woyke T."/>
            <person name="Wu Q.L."/>
            <person name="Pockl M."/>
            <person name="Hahn M.W."/>
            <person name="Klenk H.P."/>
        </authorList>
    </citation>
    <scope>NUCLEOTIDE SEQUENCE [LARGE SCALE GENOMIC DNA]</scope>
    <source>
        <strain evidence="4">DSM 18221 / CIP 109841 / QLW-P1DMWA-1</strain>
    </source>
</reference>
<keyword evidence="4" id="KW-1185">Reference proteome</keyword>
<dbReference type="SUPFAM" id="SSF53850">
    <property type="entry name" value="Periplasmic binding protein-like II"/>
    <property type="match status" value="1"/>
</dbReference>
<accession>A4SXT5</accession>
<evidence type="ECO:0000313" key="3">
    <source>
        <dbReference type="EMBL" id="ABP34299.1"/>
    </source>
</evidence>
<dbReference type="Gene3D" id="3.40.190.150">
    <property type="entry name" value="Bordetella uptake gene, domain 1"/>
    <property type="match status" value="1"/>
</dbReference>
<dbReference type="Gene3D" id="3.40.190.10">
    <property type="entry name" value="Periplasmic binding protein-like II"/>
    <property type="match status" value="1"/>
</dbReference>
<proteinExistence type="inferred from homology"/>
<dbReference type="AlphaFoldDB" id="A4SXT5"/>
<dbReference type="HOGENOM" id="CLU_045683_0_0_4"/>
<name>A4SXT5_POLAQ</name>
<comment type="similarity">
    <text evidence="1">Belongs to the UPF0065 (bug) family.</text>
</comment>
<dbReference type="eggNOG" id="COG3181">
    <property type="taxonomic scope" value="Bacteria"/>
</dbReference>
<keyword evidence="2" id="KW-1133">Transmembrane helix</keyword>